<reference evidence="1" key="1">
    <citation type="submission" date="2011-04" db="EMBL/GenBank/DDBJ databases">
        <title>Evolution of plant cell wall degrading machinery underlies the functional diversity of forest fungi.</title>
        <authorList>
            <consortium name="US DOE Joint Genome Institute (JGI-PGF)"/>
            <person name="Eastwood D.C."/>
            <person name="Floudas D."/>
            <person name="Binder M."/>
            <person name="Majcherczyk A."/>
            <person name="Schneider P."/>
            <person name="Aerts A."/>
            <person name="Asiegbu F.O."/>
            <person name="Baker S.E."/>
            <person name="Barry K."/>
            <person name="Bendiksby M."/>
            <person name="Blumentritt M."/>
            <person name="Coutinho P.M."/>
            <person name="Cullen D."/>
            <person name="Cullen D."/>
            <person name="Gathman A."/>
            <person name="Goodell B."/>
            <person name="Henrissat B."/>
            <person name="Ihrmark K."/>
            <person name="Kauserud H."/>
            <person name="Kohler A."/>
            <person name="LaButti K."/>
            <person name="Lapidus A."/>
            <person name="Lavin J.L."/>
            <person name="Lee Y.-H."/>
            <person name="Lindquist E."/>
            <person name="Lilly W."/>
            <person name="Lucas S."/>
            <person name="Morin E."/>
            <person name="Murat C."/>
            <person name="Oguiza J.A."/>
            <person name="Park J."/>
            <person name="Pisabarro A.G."/>
            <person name="Riley R."/>
            <person name="Rosling A."/>
            <person name="Salamov A."/>
            <person name="Schmidt O."/>
            <person name="Schmutz J."/>
            <person name="Skrede I."/>
            <person name="Stenlid J."/>
            <person name="Wiebenga A."/>
            <person name="Xie X."/>
            <person name="Kues U."/>
            <person name="Hibbett D.S."/>
            <person name="Hoffmeister D."/>
            <person name="Hogberg N."/>
            <person name="Martin F."/>
            <person name="Grigoriev I.V."/>
            <person name="Watkinson S.C."/>
        </authorList>
    </citation>
    <scope>NUCLEOTIDE SEQUENCE</scope>
    <source>
        <strain evidence="1">S7.9</strain>
    </source>
</reference>
<dbReference type="KEGG" id="sla:SERLADRAFT_473221"/>
<proteinExistence type="predicted"/>
<protein>
    <submittedName>
        <fullName evidence="1">Uncharacterized protein</fullName>
    </submittedName>
</protein>
<dbReference type="RefSeq" id="XP_007320961.1">
    <property type="nucleotide sequence ID" value="XM_007320899.1"/>
</dbReference>
<feature type="non-terminal residue" evidence="1">
    <location>
        <position position="162"/>
    </location>
</feature>
<evidence type="ECO:0000313" key="1">
    <source>
        <dbReference type="EMBL" id="EGO22423.1"/>
    </source>
</evidence>
<accession>F8P2N8</accession>
<dbReference type="HOGENOM" id="CLU_1639514_0_0_1"/>
<dbReference type="Proteomes" id="UP000008064">
    <property type="component" value="Unassembled WGS sequence"/>
</dbReference>
<dbReference type="EMBL" id="GL945437">
    <property type="protein sequence ID" value="EGO22423.1"/>
    <property type="molecule type" value="Genomic_DNA"/>
</dbReference>
<sequence>MENSIPVDVSDIAAFLASPYELPKLVEKRSPLEKSKIYQDFTFELLKQCQLNSSSGPKDVEEEINRIKNYFEELHLSRRSFEQAKWTLNPKKIYKRHRRHLQLAGDSLKLLTATRNTSDSILRRMFMSSEQSLISTTASFFTAVDCVTQNNNDHAPNLETIH</sequence>
<dbReference type="GeneID" id="18820268"/>
<name>F8P2N8_SERL9</name>
<dbReference type="AlphaFoldDB" id="F8P2N8"/>
<organism>
    <name type="scientific">Serpula lacrymans var. lacrymans (strain S7.9)</name>
    <name type="common">Dry rot fungus</name>
    <dbReference type="NCBI Taxonomy" id="578457"/>
    <lineage>
        <taxon>Eukaryota</taxon>
        <taxon>Fungi</taxon>
        <taxon>Dikarya</taxon>
        <taxon>Basidiomycota</taxon>
        <taxon>Agaricomycotina</taxon>
        <taxon>Agaricomycetes</taxon>
        <taxon>Agaricomycetidae</taxon>
        <taxon>Boletales</taxon>
        <taxon>Coniophorineae</taxon>
        <taxon>Serpulaceae</taxon>
        <taxon>Serpula</taxon>
    </lineage>
</organism>
<gene>
    <name evidence="1" type="ORF">SERLADRAFT_473221</name>
</gene>